<dbReference type="GO" id="GO:0015421">
    <property type="term" value="F:ABC-type oligopeptide transporter activity"/>
    <property type="evidence" value="ECO:0007669"/>
    <property type="project" value="TreeGrafter"/>
</dbReference>
<evidence type="ECO:0000256" key="7">
    <source>
        <dbReference type="ARBA" id="ARBA00022840"/>
    </source>
</evidence>
<dbReference type="InterPro" id="IPR011527">
    <property type="entry name" value="ABC1_TM_dom"/>
</dbReference>
<dbReference type="InterPro" id="IPR036640">
    <property type="entry name" value="ABC1_TM_sf"/>
</dbReference>
<dbReference type="PROSITE" id="PS50929">
    <property type="entry name" value="ABC_TM1F"/>
    <property type="match status" value="1"/>
</dbReference>
<feature type="transmembrane region" description="Helical" evidence="10">
    <location>
        <begin position="170"/>
        <end position="192"/>
    </location>
</feature>
<keyword evidence="8 10" id="KW-1133">Transmembrane helix</keyword>
<dbReference type="GO" id="GO:0016887">
    <property type="term" value="F:ATP hydrolysis activity"/>
    <property type="evidence" value="ECO:0007669"/>
    <property type="project" value="InterPro"/>
</dbReference>
<keyword evidence="7" id="KW-0067">ATP-binding</keyword>
<dbReference type="Pfam" id="PF03412">
    <property type="entry name" value="Peptidase_C39"/>
    <property type="match status" value="1"/>
</dbReference>
<feature type="transmembrane region" description="Helical" evidence="10">
    <location>
        <begin position="312"/>
        <end position="330"/>
    </location>
</feature>
<dbReference type="InterPro" id="IPR027417">
    <property type="entry name" value="P-loop_NTPase"/>
</dbReference>
<comment type="subcellular location">
    <subcellularLocation>
        <location evidence="1">Cell membrane</location>
        <topology evidence="1">Multi-pass membrane protein</topology>
    </subcellularLocation>
</comment>
<evidence type="ECO:0000256" key="8">
    <source>
        <dbReference type="ARBA" id="ARBA00022989"/>
    </source>
</evidence>
<dbReference type="InterPro" id="IPR033838">
    <property type="entry name" value="CvaB_peptidase"/>
</dbReference>
<gene>
    <name evidence="14" type="ORF">F6450_11670</name>
</gene>
<dbReference type="Proteomes" id="UP000480943">
    <property type="component" value="Unassembled WGS sequence"/>
</dbReference>
<evidence type="ECO:0000256" key="2">
    <source>
        <dbReference type="ARBA" id="ARBA00022448"/>
    </source>
</evidence>
<evidence type="ECO:0000256" key="5">
    <source>
        <dbReference type="ARBA" id="ARBA00022741"/>
    </source>
</evidence>
<dbReference type="Pfam" id="PF00664">
    <property type="entry name" value="ABC_membrane"/>
    <property type="match status" value="1"/>
</dbReference>
<reference evidence="14 15" key="1">
    <citation type="submission" date="2019-09" db="EMBL/GenBank/DDBJ databases">
        <title>Photobacterium damselae subsp. damselae CDC-2227-81, a human clinical isolate.</title>
        <authorList>
            <person name="Osorio C.R."/>
        </authorList>
    </citation>
    <scope>NUCLEOTIDE SEQUENCE [LARGE SCALE GENOMIC DNA]</scope>
    <source>
        <strain evidence="14 15">CDC-2227-81</strain>
    </source>
</reference>
<dbReference type="SMART" id="SM00382">
    <property type="entry name" value="AAA"/>
    <property type="match status" value="1"/>
</dbReference>
<dbReference type="Gene3D" id="3.90.70.10">
    <property type="entry name" value="Cysteine proteinases"/>
    <property type="match status" value="1"/>
</dbReference>
<dbReference type="Gene3D" id="1.20.1560.10">
    <property type="entry name" value="ABC transporter type 1, transmembrane domain"/>
    <property type="match status" value="1"/>
</dbReference>
<dbReference type="CDD" id="cd03246">
    <property type="entry name" value="ABCC_Protease_Secretion"/>
    <property type="match status" value="1"/>
</dbReference>
<evidence type="ECO:0000256" key="1">
    <source>
        <dbReference type="ARBA" id="ARBA00004651"/>
    </source>
</evidence>
<keyword evidence="9 10" id="KW-0472">Membrane</keyword>
<dbReference type="PROSITE" id="PS50893">
    <property type="entry name" value="ABC_TRANSPORTER_2"/>
    <property type="match status" value="1"/>
</dbReference>
<feature type="transmembrane region" description="Helical" evidence="10">
    <location>
        <begin position="408"/>
        <end position="433"/>
    </location>
</feature>
<dbReference type="AlphaFoldDB" id="A0AAD3WUY7"/>
<dbReference type="Pfam" id="PF00005">
    <property type="entry name" value="ABC_tran"/>
    <property type="match status" value="1"/>
</dbReference>
<proteinExistence type="predicted"/>
<organism evidence="14 15">
    <name type="scientific">Photobacterium damselae subsp. damselae</name>
    <name type="common">Listonella damsela</name>
    <dbReference type="NCBI Taxonomy" id="85581"/>
    <lineage>
        <taxon>Bacteria</taxon>
        <taxon>Pseudomonadati</taxon>
        <taxon>Pseudomonadota</taxon>
        <taxon>Gammaproteobacteria</taxon>
        <taxon>Vibrionales</taxon>
        <taxon>Vibrionaceae</taxon>
        <taxon>Photobacterium</taxon>
    </lineage>
</organism>
<dbReference type="PANTHER" id="PTHR43394">
    <property type="entry name" value="ATP-DEPENDENT PERMEASE MDL1, MITOCHONDRIAL"/>
    <property type="match status" value="1"/>
</dbReference>
<dbReference type="Gene3D" id="3.40.50.300">
    <property type="entry name" value="P-loop containing nucleotide triphosphate hydrolases"/>
    <property type="match status" value="1"/>
</dbReference>
<dbReference type="EMBL" id="VZUQ01000066">
    <property type="protein sequence ID" value="KAB1180282.1"/>
    <property type="molecule type" value="Genomic_DNA"/>
</dbReference>
<dbReference type="GO" id="GO:0008234">
    <property type="term" value="F:cysteine-type peptidase activity"/>
    <property type="evidence" value="ECO:0007669"/>
    <property type="project" value="InterPro"/>
</dbReference>
<feature type="domain" description="ABC transmembrane type-1" evidence="12">
    <location>
        <begin position="174"/>
        <end position="453"/>
    </location>
</feature>
<evidence type="ECO:0000259" key="13">
    <source>
        <dbReference type="PROSITE" id="PS50990"/>
    </source>
</evidence>
<dbReference type="GO" id="GO:0006508">
    <property type="term" value="P:proteolysis"/>
    <property type="evidence" value="ECO:0007669"/>
    <property type="project" value="InterPro"/>
</dbReference>
<evidence type="ECO:0000313" key="14">
    <source>
        <dbReference type="EMBL" id="KAB1180282.1"/>
    </source>
</evidence>
<keyword evidence="4 10" id="KW-0812">Transmembrane</keyword>
<dbReference type="InterPro" id="IPR003593">
    <property type="entry name" value="AAA+_ATPase"/>
</dbReference>
<dbReference type="PROSITE" id="PS50990">
    <property type="entry name" value="PEPTIDASE_C39"/>
    <property type="match status" value="1"/>
</dbReference>
<dbReference type="PANTHER" id="PTHR43394:SF1">
    <property type="entry name" value="ATP-BINDING CASSETTE SUB-FAMILY B MEMBER 10, MITOCHONDRIAL"/>
    <property type="match status" value="1"/>
</dbReference>
<feature type="domain" description="ABC transporter" evidence="11">
    <location>
        <begin position="486"/>
        <end position="692"/>
    </location>
</feature>
<dbReference type="GO" id="GO:0005886">
    <property type="term" value="C:plasma membrane"/>
    <property type="evidence" value="ECO:0007669"/>
    <property type="project" value="UniProtKB-SubCell"/>
</dbReference>
<dbReference type="InterPro" id="IPR039421">
    <property type="entry name" value="Type_1_exporter"/>
</dbReference>
<evidence type="ECO:0000256" key="9">
    <source>
        <dbReference type="ARBA" id="ARBA00023136"/>
    </source>
</evidence>
<dbReference type="CDD" id="cd02419">
    <property type="entry name" value="Peptidase_C39C"/>
    <property type="match status" value="1"/>
</dbReference>
<dbReference type="GO" id="GO:0005524">
    <property type="term" value="F:ATP binding"/>
    <property type="evidence" value="ECO:0007669"/>
    <property type="project" value="UniProtKB-KW"/>
</dbReference>
<evidence type="ECO:0000256" key="10">
    <source>
        <dbReference type="SAM" id="Phobius"/>
    </source>
</evidence>
<evidence type="ECO:0000259" key="12">
    <source>
        <dbReference type="PROSITE" id="PS50929"/>
    </source>
</evidence>
<evidence type="ECO:0000259" key="11">
    <source>
        <dbReference type="PROSITE" id="PS50893"/>
    </source>
</evidence>
<feature type="transmembrane region" description="Helical" evidence="10">
    <location>
        <begin position="281"/>
        <end position="306"/>
    </location>
</feature>
<evidence type="ECO:0000256" key="6">
    <source>
        <dbReference type="ARBA" id="ARBA00022801"/>
    </source>
</evidence>
<dbReference type="InterPro" id="IPR005074">
    <property type="entry name" value="Peptidase_C39"/>
</dbReference>
<keyword evidence="5" id="KW-0547">Nucleotide-binding</keyword>
<dbReference type="CDD" id="cd18567">
    <property type="entry name" value="ABC_6TM_CvaB_RaxB_like"/>
    <property type="match status" value="1"/>
</dbReference>
<keyword evidence="6" id="KW-0378">Hydrolase</keyword>
<keyword evidence="2" id="KW-0813">Transport</keyword>
<evidence type="ECO:0000256" key="4">
    <source>
        <dbReference type="ARBA" id="ARBA00022692"/>
    </source>
</evidence>
<comment type="caution">
    <text evidence="14">The sequence shown here is derived from an EMBL/GenBank/DDBJ whole genome shotgun (WGS) entry which is preliminary data.</text>
</comment>
<evidence type="ECO:0000313" key="15">
    <source>
        <dbReference type="Proteomes" id="UP000480943"/>
    </source>
</evidence>
<name>A0AAD3WUY7_PHODD</name>
<dbReference type="InterPro" id="IPR003439">
    <property type="entry name" value="ABC_transporter-like_ATP-bd"/>
</dbReference>
<accession>A0AAD3WUY7</accession>
<keyword evidence="3" id="KW-1003">Cell membrane</keyword>
<dbReference type="SUPFAM" id="SSF90123">
    <property type="entry name" value="ABC transporter transmembrane region"/>
    <property type="match status" value="1"/>
</dbReference>
<feature type="domain" description="Peptidase C39" evidence="13">
    <location>
        <begin position="21"/>
        <end position="140"/>
    </location>
</feature>
<protein>
    <submittedName>
        <fullName evidence="14">Peptidase domain-containing ABC transporter</fullName>
    </submittedName>
</protein>
<dbReference type="SUPFAM" id="SSF52540">
    <property type="entry name" value="P-loop containing nucleoside triphosphate hydrolases"/>
    <property type="match status" value="1"/>
</dbReference>
<dbReference type="FunFam" id="3.40.50.300:FF:000299">
    <property type="entry name" value="ABC transporter ATP-binding protein/permease"/>
    <property type="match status" value="1"/>
</dbReference>
<evidence type="ECO:0000256" key="3">
    <source>
        <dbReference type="ARBA" id="ARBA00022475"/>
    </source>
</evidence>
<sequence>MISPRNLLSFSTLRPVPIIIQSEMAECGLACLAMIASYYGLKIDVAKLRKHCNLGLQGMNLKNIMDISSELELATRAVKCELEDLKHLSLPCILHWDLDHFVVLTKVTKKWITINDPAVGKRKLSITEVSNSFTGVVLELTPSSSFKKKETKTIMKISQLWERIDGLKRALASLLCLSIVMQFIALVSPYYIQWVIDSVLLSNDKPLLLVLAIGFSLLLVIQVGVNALRSWLVLKLNSIISIQIGANLFHHLLRLPMKYFECRHIGDIISRFGSTSSIRTMLTTGIVESCMDGAMAVAILIMMFLYNVKLTLLVICVVILSYLSQLMFYYPNRRLTSERILASAKEESNFLETLRAIQTIKLFSNETERQNMWLNRFADVINAEIRLGRVQIAEATINKILLGLEGILVVYFGSLAVMSSNLTVGMLIAFIAYKTQFTSCATSFIDKMFSFKLLGLHLERLSDIVFEQRETVNSSMVLPKQLSGHIRFENISFRYADNLDWVLRNVSFEIMPGESVALVGISGSGKTTLMKLLLGIFKPTEGDIFVDGYKINDSNLHNYRQHLGTVMQDDVLFSGTICENITMFESNYDHERMVVSCKQANILDEILSLPMGFNSLVGDMGNSFSGGQLQRLYLARALYKQPQILCLDEATSHLDTENEQAINASISQMSMTRVIIAHRKETIAAADRIIKV</sequence>
<feature type="transmembrane region" description="Helical" evidence="10">
    <location>
        <begin position="207"/>
        <end position="228"/>
    </location>
</feature>